<feature type="signal peptide" evidence="7">
    <location>
        <begin position="1"/>
        <end position="27"/>
    </location>
</feature>
<keyword evidence="7" id="KW-0732">Signal</keyword>
<evidence type="ECO:0000256" key="1">
    <source>
        <dbReference type="ARBA" id="ARBA00009009"/>
    </source>
</evidence>
<evidence type="ECO:0000256" key="4">
    <source>
        <dbReference type="ARBA" id="ARBA00023251"/>
    </source>
</evidence>
<dbReference type="PROSITE" id="PS00146">
    <property type="entry name" value="BETA_LACTAMASE_A"/>
    <property type="match status" value="1"/>
</dbReference>
<protein>
    <recommendedName>
        <fullName evidence="2 5">Beta-lactamase</fullName>
        <ecNumber evidence="2 5">3.5.2.6</ecNumber>
    </recommendedName>
</protein>
<proteinExistence type="inferred from homology"/>
<evidence type="ECO:0000256" key="7">
    <source>
        <dbReference type="SAM" id="SignalP"/>
    </source>
</evidence>
<dbReference type="PROSITE" id="PS51257">
    <property type="entry name" value="PROKAR_LIPOPROTEIN"/>
    <property type="match status" value="1"/>
</dbReference>
<name>A0ABU4B1C9_9NOCA</name>
<dbReference type="NCBIfam" id="NF033103">
    <property type="entry name" value="bla_class_A"/>
    <property type="match status" value="1"/>
</dbReference>
<dbReference type="GO" id="GO:0008800">
    <property type="term" value="F:beta-lactamase activity"/>
    <property type="evidence" value="ECO:0007669"/>
    <property type="project" value="UniProtKB-EC"/>
</dbReference>
<dbReference type="PANTHER" id="PTHR35333:SF3">
    <property type="entry name" value="BETA-LACTAMASE-TYPE TRANSPEPTIDASE FOLD CONTAINING PROTEIN"/>
    <property type="match status" value="1"/>
</dbReference>
<dbReference type="PANTHER" id="PTHR35333">
    <property type="entry name" value="BETA-LACTAMASE"/>
    <property type="match status" value="1"/>
</dbReference>
<organism evidence="9 10">
    <name type="scientific">Rhodococcus cercidiphylli</name>
    <dbReference type="NCBI Taxonomy" id="489916"/>
    <lineage>
        <taxon>Bacteria</taxon>
        <taxon>Bacillati</taxon>
        <taxon>Actinomycetota</taxon>
        <taxon>Actinomycetes</taxon>
        <taxon>Mycobacteriales</taxon>
        <taxon>Nocardiaceae</taxon>
        <taxon>Rhodococcus</taxon>
    </lineage>
</organism>
<evidence type="ECO:0000313" key="9">
    <source>
        <dbReference type="EMBL" id="MDV6232269.1"/>
    </source>
</evidence>
<evidence type="ECO:0000259" key="8">
    <source>
        <dbReference type="Pfam" id="PF13354"/>
    </source>
</evidence>
<keyword evidence="3 5" id="KW-0378">Hydrolase</keyword>
<dbReference type="InterPro" id="IPR000871">
    <property type="entry name" value="Beta-lactam_class-A"/>
</dbReference>
<comment type="caution">
    <text evidence="9">The sequence shown here is derived from an EMBL/GenBank/DDBJ whole genome shotgun (WGS) entry which is preliminary data.</text>
</comment>
<dbReference type="Pfam" id="PF13354">
    <property type="entry name" value="Beta-lactamase2"/>
    <property type="match status" value="1"/>
</dbReference>
<evidence type="ECO:0000256" key="3">
    <source>
        <dbReference type="ARBA" id="ARBA00022801"/>
    </source>
</evidence>
<accession>A0ABU4B1C9</accession>
<gene>
    <name evidence="9" type="primary">bla</name>
    <name evidence="9" type="ORF">R3P95_17090</name>
</gene>
<dbReference type="PRINTS" id="PR00118">
    <property type="entry name" value="BLACTAMASEA"/>
</dbReference>
<feature type="region of interest" description="Disordered" evidence="6">
    <location>
        <begin position="29"/>
        <end position="51"/>
    </location>
</feature>
<evidence type="ECO:0000256" key="2">
    <source>
        <dbReference type="ARBA" id="ARBA00012865"/>
    </source>
</evidence>
<feature type="compositionally biased region" description="Low complexity" evidence="6">
    <location>
        <begin position="29"/>
        <end position="49"/>
    </location>
</feature>
<feature type="chain" id="PRO_5045057029" description="Beta-lactamase" evidence="7">
    <location>
        <begin position="28"/>
        <end position="312"/>
    </location>
</feature>
<evidence type="ECO:0000313" key="10">
    <source>
        <dbReference type="Proteomes" id="UP001185899"/>
    </source>
</evidence>
<dbReference type="RefSeq" id="WP_317548988.1">
    <property type="nucleotide sequence ID" value="NZ_JAWLKE010000006.1"/>
</dbReference>
<evidence type="ECO:0000256" key="5">
    <source>
        <dbReference type="RuleBase" id="RU361140"/>
    </source>
</evidence>
<sequence>MRTSTSTRLITAIAAVTLTLSTGVACSATTTAEPPQTDTTTTEQAVDEQSSTEQVYLDLEARDTARLGVSAVDLASDSTESHRGDERFAFCSTFKVYAVGAVLAAVDAGALQLSDTRTITAADKVPESAVDWEPGSVVTIADLASAALTESDNTSGNLLIREAGGTAALTEFARSLGDTEFRLDRTEPELNTAIPGDPRDTTTPNSMAAGYRTLLDGDVLTAASREQLLAWMADTQTSDARFRAGIPDGWTSADKTGTGSYGVSNDAGLLLGPDGQRILVVVLSATTSNNEDSPAMNSLVSDATRQVVDGLA</sequence>
<dbReference type="EMBL" id="JAWLKE010000006">
    <property type="protein sequence ID" value="MDV6232269.1"/>
    <property type="molecule type" value="Genomic_DNA"/>
</dbReference>
<comment type="similarity">
    <text evidence="1 5">Belongs to the class-A beta-lactamase family.</text>
</comment>
<dbReference type="Proteomes" id="UP001185899">
    <property type="component" value="Unassembled WGS sequence"/>
</dbReference>
<keyword evidence="10" id="KW-1185">Reference proteome</keyword>
<dbReference type="InterPro" id="IPR045155">
    <property type="entry name" value="Beta-lactam_cat"/>
</dbReference>
<reference evidence="9 10" key="1">
    <citation type="submission" date="2023-10" db="EMBL/GenBank/DDBJ databases">
        <title>Development of a sustainable strategy for remediation of hydrocarbon-contaminated territories based on the waste exchange concept.</title>
        <authorList>
            <person name="Krivoruchko A."/>
        </authorList>
    </citation>
    <scope>NUCLEOTIDE SEQUENCE [LARGE SCALE GENOMIC DNA]</scope>
    <source>
        <strain evidence="9 10">IEGM 1322</strain>
    </source>
</reference>
<evidence type="ECO:0000256" key="6">
    <source>
        <dbReference type="SAM" id="MobiDB-lite"/>
    </source>
</evidence>
<keyword evidence="4 5" id="KW-0046">Antibiotic resistance</keyword>
<dbReference type="SUPFAM" id="SSF56601">
    <property type="entry name" value="beta-lactamase/transpeptidase-like"/>
    <property type="match status" value="1"/>
</dbReference>
<comment type="catalytic activity">
    <reaction evidence="5">
        <text>a beta-lactam + H2O = a substituted beta-amino acid</text>
        <dbReference type="Rhea" id="RHEA:20401"/>
        <dbReference type="ChEBI" id="CHEBI:15377"/>
        <dbReference type="ChEBI" id="CHEBI:35627"/>
        <dbReference type="ChEBI" id="CHEBI:140347"/>
        <dbReference type="EC" id="3.5.2.6"/>
    </reaction>
</comment>
<feature type="domain" description="Beta-lactamase class A catalytic" evidence="8">
    <location>
        <begin position="68"/>
        <end position="283"/>
    </location>
</feature>
<dbReference type="InterPro" id="IPR023650">
    <property type="entry name" value="Beta-lactam_class-A_AS"/>
</dbReference>
<dbReference type="EC" id="3.5.2.6" evidence="2 5"/>
<dbReference type="InterPro" id="IPR012338">
    <property type="entry name" value="Beta-lactam/transpept-like"/>
</dbReference>
<dbReference type="Gene3D" id="3.40.710.10">
    <property type="entry name" value="DD-peptidase/beta-lactamase superfamily"/>
    <property type="match status" value="1"/>
</dbReference>